<protein>
    <recommendedName>
        <fullName evidence="3">Secreted protein</fullName>
    </recommendedName>
</protein>
<dbReference type="AlphaFoldDB" id="A0AAU8JZ87"/>
<sequence length="444" mass="46076">MATPLPGTGIQVRGAIGGGLSRLRRAAGTPPGRLRVAGAVLAGVVLLFGAVTAWQVDTRAEASGRLLSSSGPLSQDAAEIYRSLADADTAAASGFLLAAQEPPELRKRYEDDLATASGLLARAAARTTASSEAQRWVAELNRQLPQYAGLVETARANNRLGLPLGSAYLRYASALMQDSMLPSAQRLVDAESRQLKADYAEAKSVPWAALVLAVLALGVLGRYQLAQFRRTNRVFNPGLVAATGAVLAVSGWLAVGGVAARVALDDSWRLGARPLQELDRVRIAALQAHTAENLDLVARGGSELYGRRWTDAATPLAGPTRMPGSIAWAVVVTSGPARGPMEEAEKQFAAWQARHGEAAEKSARGEYDAALGLTLGGPDTAAGAFGAMDQAFGRAAVADRQEFERAADGVAGGLEALAAGAGVLAVLAAVGVARGVGRRLAEYR</sequence>
<proteinExistence type="predicted"/>
<feature type="transmembrane region" description="Helical" evidence="1">
    <location>
        <begin position="237"/>
        <end position="260"/>
    </location>
</feature>
<accession>A0AAU8JZ87</accession>
<feature type="transmembrane region" description="Helical" evidence="1">
    <location>
        <begin position="34"/>
        <end position="56"/>
    </location>
</feature>
<evidence type="ECO:0000256" key="1">
    <source>
        <dbReference type="SAM" id="Phobius"/>
    </source>
</evidence>
<dbReference type="EMBL" id="CP159872">
    <property type="protein sequence ID" value="XCM81719.1"/>
    <property type="molecule type" value="Genomic_DNA"/>
</dbReference>
<evidence type="ECO:0000313" key="2">
    <source>
        <dbReference type="EMBL" id="XCM81719.1"/>
    </source>
</evidence>
<feature type="transmembrane region" description="Helical" evidence="1">
    <location>
        <begin position="205"/>
        <end position="225"/>
    </location>
</feature>
<dbReference type="RefSeq" id="WP_354642645.1">
    <property type="nucleotide sequence ID" value="NZ_CP159872.1"/>
</dbReference>
<keyword evidence="1" id="KW-1133">Transmembrane helix</keyword>
<feature type="transmembrane region" description="Helical" evidence="1">
    <location>
        <begin position="416"/>
        <end position="436"/>
    </location>
</feature>
<name>A0AAU8JZ87_9ACTN</name>
<organism evidence="2">
    <name type="scientific">Kitasatospora camelliae</name>
    <dbReference type="NCBI Taxonomy" id="3156397"/>
    <lineage>
        <taxon>Bacteria</taxon>
        <taxon>Bacillati</taxon>
        <taxon>Actinomycetota</taxon>
        <taxon>Actinomycetes</taxon>
        <taxon>Kitasatosporales</taxon>
        <taxon>Streptomycetaceae</taxon>
        <taxon>Kitasatospora</taxon>
    </lineage>
</organism>
<keyword evidence="1" id="KW-0472">Membrane</keyword>
<evidence type="ECO:0008006" key="3">
    <source>
        <dbReference type="Google" id="ProtNLM"/>
    </source>
</evidence>
<keyword evidence="1" id="KW-0812">Transmembrane</keyword>
<dbReference type="KEGG" id="kcm:ABWK59_23870"/>
<gene>
    <name evidence="2" type="ORF">ABWK59_23870</name>
</gene>
<reference evidence="2" key="1">
    <citation type="submission" date="2024-06" db="EMBL/GenBank/DDBJ databases">
        <title>The genome sequences of Kitasatospora sp. strain HUAS MG31.</title>
        <authorList>
            <person name="Mo P."/>
        </authorList>
    </citation>
    <scope>NUCLEOTIDE SEQUENCE</scope>
    <source>
        <strain evidence="2">HUAS MG31</strain>
    </source>
</reference>